<dbReference type="InterPro" id="IPR000550">
    <property type="entry name" value="Hppk"/>
</dbReference>
<evidence type="ECO:0000256" key="8">
    <source>
        <dbReference type="ARBA" id="ARBA00022909"/>
    </source>
</evidence>
<dbReference type="Gene3D" id="3.30.70.560">
    <property type="entry name" value="7,8-Dihydro-6-hydroxymethylpterin-pyrophosphokinase HPPK"/>
    <property type="match status" value="1"/>
</dbReference>
<evidence type="ECO:0000256" key="5">
    <source>
        <dbReference type="ARBA" id="ARBA00022741"/>
    </source>
</evidence>
<evidence type="ECO:0000313" key="10">
    <source>
        <dbReference type="EMBL" id="MDO7882651.1"/>
    </source>
</evidence>
<organism evidence="10 11">
    <name type="scientific">Antiquaquibacter soli</name>
    <dbReference type="NCBI Taxonomy" id="3064523"/>
    <lineage>
        <taxon>Bacteria</taxon>
        <taxon>Bacillati</taxon>
        <taxon>Actinomycetota</taxon>
        <taxon>Actinomycetes</taxon>
        <taxon>Micrococcales</taxon>
        <taxon>Microbacteriaceae</taxon>
        <taxon>Antiquaquibacter</taxon>
    </lineage>
</organism>
<evidence type="ECO:0000256" key="6">
    <source>
        <dbReference type="ARBA" id="ARBA00022777"/>
    </source>
</evidence>
<accession>A0ABT9BNP1</accession>
<dbReference type="CDD" id="cd00483">
    <property type="entry name" value="HPPK"/>
    <property type="match status" value="1"/>
</dbReference>
<evidence type="ECO:0000256" key="2">
    <source>
        <dbReference type="ARBA" id="ARBA00005051"/>
    </source>
</evidence>
<dbReference type="RefSeq" id="WP_305003084.1">
    <property type="nucleotide sequence ID" value="NZ_JAUQUB010000002.1"/>
</dbReference>
<dbReference type="Proteomes" id="UP001241072">
    <property type="component" value="Unassembled WGS sequence"/>
</dbReference>
<proteinExistence type="predicted"/>
<gene>
    <name evidence="10" type="primary">folK</name>
    <name evidence="10" type="ORF">Q5716_10490</name>
</gene>
<dbReference type="Pfam" id="PF01288">
    <property type="entry name" value="HPPK"/>
    <property type="match status" value="1"/>
</dbReference>
<reference evidence="10 11" key="1">
    <citation type="submission" date="2023-07" db="EMBL/GenBank/DDBJ databases">
        <title>Protaetiibacter sp. nov WY-16 isolated from soil.</title>
        <authorList>
            <person name="Liu B."/>
            <person name="Wan Y."/>
        </authorList>
    </citation>
    <scope>NUCLEOTIDE SEQUENCE [LARGE SCALE GENOMIC DNA]</scope>
    <source>
        <strain evidence="10 11">WY-16</strain>
    </source>
</reference>
<keyword evidence="8" id="KW-0289">Folate biosynthesis</keyword>
<evidence type="ECO:0000256" key="3">
    <source>
        <dbReference type="ARBA" id="ARBA00013253"/>
    </source>
</evidence>
<evidence type="ECO:0000313" key="11">
    <source>
        <dbReference type="Proteomes" id="UP001241072"/>
    </source>
</evidence>
<feature type="domain" description="7,8-dihydro-6-hydroxymethylpterin-pyrophosphokinase" evidence="9">
    <location>
        <begin position="7"/>
        <end position="138"/>
    </location>
</feature>
<evidence type="ECO:0000256" key="1">
    <source>
        <dbReference type="ARBA" id="ARBA00000198"/>
    </source>
</evidence>
<keyword evidence="5" id="KW-0547">Nucleotide-binding</keyword>
<dbReference type="PANTHER" id="PTHR43071:SF1">
    <property type="entry name" value="2-AMINO-4-HYDROXY-6-HYDROXYMETHYLDIHYDROPTERIDINE PYROPHOSPHOKINASE"/>
    <property type="match status" value="1"/>
</dbReference>
<evidence type="ECO:0000256" key="4">
    <source>
        <dbReference type="ARBA" id="ARBA00022679"/>
    </source>
</evidence>
<comment type="catalytic activity">
    <reaction evidence="1">
        <text>6-hydroxymethyl-7,8-dihydropterin + ATP = (7,8-dihydropterin-6-yl)methyl diphosphate + AMP + H(+)</text>
        <dbReference type="Rhea" id="RHEA:11412"/>
        <dbReference type="ChEBI" id="CHEBI:15378"/>
        <dbReference type="ChEBI" id="CHEBI:30616"/>
        <dbReference type="ChEBI" id="CHEBI:44841"/>
        <dbReference type="ChEBI" id="CHEBI:72950"/>
        <dbReference type="ChEBI" id="CHEBI:456215"/>
        <dbReference type="EC" id="2.7.6.3"/>
    </reaction>
</comment>
<keyword evidence="6" id="KW-0418">Kinase</keyword>
<keyword evidence="11" id="KW-1185">Reference proteome</keyword>
<keyword evidence="7" id="KW-0067">ATP-binding</keyword>
<name>A0ABT9BNP1_9MICO</name>
<dbReference type="EC" id="2.7.6.3" evidence="3"/>
<comment type="caution">
    <text evidence="10">The sequence shown here is derived from an EMBL/GenBank/DDBJ whole genome shotgun (WGS) entry which is preliminary data.</text>
</comment>
<dbReference type="SUPFAM" id="SSF55083">
    <property type="entry name" value="6-hydroxymethyl-7,8-dihydropterin pyrophosphokinase, HPPK"/>
    <property type="match status" value="1"/>
</dbReference>
<sequence length="156" mass="16891">MSGARAVIALGSNLGDREATLLAATREIADLEGVELVAASGAVETVALKPEGEDPDAPAYLNAVVVVESALEPLDLLHLLREIEQRHGRVRAERWGDRTLDLDLIDVAGVTLRTEELTLPHPRAAERAFVLEPWLQADPDARLTGHGRVRDLLEAL</sequence>
<comment type="pathway">
    <text evidence="2">Cofactor biosynthesis; tetrahydrofolate biosynthesis; 2-amino-4-hydroxy-6-hydroxymethyl-7,8-dihydropteridine diphosphate from 7,8-dihydroneopterin triphosphate: step 4/4.</text>
</comment>
<evidence type="ECO:0000256" key="7">
    <source>
        <dbReference type="ARBA" id="ARBA00022840"/>
    </source>
</evidence>
<dbReference type="GO" id="GO:0003848">
    <property type="term" value="F:2-amino-4-hydroxy-6-hydroxymethyldihydropteridine diphosphokinase activity"/>
    <property type="evidence" value="ECO:0007669"/>
    <property type="project" value="UniProtKB-EC"/>
</dbReference>
<keyword evidence="4 10" id="KW-0808">Transferase</keyword>
<protein>
    <recommendedName>
        <fullName evidence="3">2-amino-4-hydroxy-6-hydroxymethyldihydropteridine diphosphokinase</fullName>
        <ecNumber evidence="3">2.7.6.3</ecNumber>
    </recommendedName>
</protein>
<dbReference type="InterPro" id="IPR035907">
    <property type="entry name" value="Hppk_sf"/>
</dbReference>
<dbReference type="PANTHER" id="PTHR43071">
    <property type="entry name" value="2-AMINO-4-HYDROXY-6-HYDROXYMETHYLDIHYDROPTERIDINE PYROPHOSPHOKINASE"/>
    <property type="match status" value="1"/>
</dbReference>
<dbReference type="NCBIfam" id="TIGR01498">
    <property type="entry name" value="folK"/>
    <property type="match status" value="1"/>
</dbReference>
<evidence type="ECO:0000259" key="9">
    <source>
        <dbReference type="Pfam" id="PF01288"/>
    </source>
</evidence>
<dbReference type="EMBL" id="JAUQUB010000002">
    <property type="protein sequence ID" value="MDO7882651.1"/>
    <property type="molecule type" value="Genomic_DNA"/>
</dbReference>